<evidence type="ECO:0000313" key="2">
    <source>
        <dbReference type="Proteomes" id="UP000599074"/>
    </source>
</evidence>
<organism evidence="1 2">
    <name type="scientific">Planosporangium mesophilum</name>
    <dbReference type="NCBI Taxonomy" id="689768"/>
    <lineage>
        <taxon>Bacteria</taxon>
        <taxon>Bacillati</taxon>
        <taxon>Actinomycetota</taxon>
        <taxon>Actinomycetes</taxon>
        <taxon>Micromonosporales</taxon>
        <taxon>Micromonosporaceae</taxon>
        <taxon>Planosporangium</taxon>
    </lineage>
</organism>
<dbReference type="AlphaFoldDB" id="A0A8J3X0Z2"/>
<comment type="caution">
    <text evidence="1">The sequence shown here is derived from an EMBL/GenBank/DDBJ whole genome shotgun (WGS) entry which is preliminary data.</text>
</comment>
<proteinExistence type="predicted"/>
<evidence type="ECO:0000313" key="1">
    <source>
        <dbReference type="EMBL" id="GII20433.1"/>
    </source>
</evidence>
<accession>A0A8J3X0Z2</accession>
<protein>
    <recommendedName>
        <fullName evidence="3">DUF2795 domain-containing protein</fullName>
    </recommendedName>
</protein>
<name>A0A8J3X0Z2_9ACTN</name>
<keyword evidence="2" id="KW-1185">Reference proteome</keyword>
<dbReference type="EMBL" id="BOON01000001">
    <property type="protein sequence ID" value="GII20433.1"/>
    <property type="molecule type" value="Genomic_DNA"/>
</dbReference>
<gene>
    <name evidence="1" type="ORF">Pme01_00300</name>
</gene>
<sequence length="72" mass="7847">MSLDVFLDHVFTYHGTERLSRDEIHRAAVIAELPPDQLAVVDGLPEGEYAQDEAAEALHQVTELFTPGEAGG</sequence>
<dbReference type="Proteomes" id="UP000599074">
    <property type="component" value="Unassembled WGS sequence"/>
</dbReference>
<evidence type="ECO:0008006" key="3">
    <source>
        <dbReference type="Google" id="ProtNLM"/>
    </source>
</evidence>
<dbReference type="RefSeq" id="WP_168113259.1">
    <property type="nucleotide sequence ID" value="NZ_BOON01000001.1"/>
</dbReference>
<reference evidence="1" key="1">
    <citation type="submission" date="2021-01" db="EMBL/GenBank/DDBJ databases">
        <title>Whole genome shotgun sequence of Planosporangium mesophilum NBRC 109066.</title>
        <authorList>
            <person name="Komaki H."/>
            <person name="Tamura T."/>
        </authorList>
    </citation>
    <scope>NUCLEOTIDE SEQUENCE</scope>
    <source>
        <strain evidence="1">NBRC 109066</strain>
    </source>
</reference>